<dbReference type="EMBL" id="BEGY01000011">
    <property type="protein sequence ID" value="GAX75205.1"/>
    <property type="molecule type" value="Genomic_DNA"/>
</dbReference>
<sequence>MPATQGRTPTPPAVLLTVRPDQAPDPGPDETRNKNARLTYLSHVRKNRCVGESRAAQKGSSPQFEILLRHSQFRHTVSPILLFHRMIPPPYYRAHLIIPGTFPSLPEQEQLSLARLEWMYSLGLVGFHIMGSRGRDLWVNALQSFEDRIQAAERVSVEGTRDFLSLLEGYEEDYGNYGHLYGSPMRWGAEPLSLDAIAFYMRTWSHFLPQCSNFLTATGSVIELKQEGPPPPLPMQSMGPVVDHLTSSNNQQVEEVSLRRSARVHRAPVRQGFVNK</sequence>
<organism evidence="2 3">
    <name type="scientific">Chlamydomonas eustigma</name>
    <dbReference type="NCBI Taxonomy" id="1157962"/>
    <lineage>
        <taxon>Eukaryota</taxon>
        <taxon>Viridiplantae</taxon>
        <taxon>Chlorophyta</taxon>
        <taxon>core chlorophytes</taxon>
        <taxon>Chlorophyceae</taxon>
        <taxon>CS clade</taxon>
        <taxon>Chlamydomonadales</taxon>
        <taxon>Chlamydomonadaceae</taxon>
        <taxon>Chlamydomonas</taxon>
    </lineage>
</organism>
<protein>
    <submittedName>
        <fullName evidence="2">Uncharacterized protein</fullName>
    </submittedName>
</protein>
<proteinExistence type="predicted"/>
<comment type="caution">
    <text evidence="2">The sequence shown here is derived from an EMBL/GenBank/DDBJ whole genome shotgun (WGS) entry which is preliminary data.</text>
</comment>
<dbReference type="AlphaFoldDB" id="A0A250WWN1"/>
<evidence type="ECO:0000256" key="1">
    <source>
        <dbReference type="SAM" id="MobiDB-lite"/>
    </source>
</evidence>
<keyword evidence="3" id="KW-1185">Reference proteome</keyword>
<gene>
    <name evidence="2" type="ORF">CEUSTIGMA_g2649.t1</name>
</gene>
<evidence type="ECO:0000313" key="2">
    <source>
        <dbReference type="EMBL" id="GAX75205.1"/>
    </source>
</evidence>
<reference evidence="2 3" key="1">
    <citation type="submission" date="2017-08" db="EMBL/GenBank/DDBJ databases">
        <title>Acidophilic green algal genome provides insights into adaptation to an acidic environment.</title>
        <authorList>
            <person name="Hirooka S."/>
            <person name="Hirose Y."/>
            <person name="Kanesaki Y."/>
            <person name="Higuchi S."/>
            <person name="Fujiwara T."/>
            <person name="Onuma R."/>
            <person name="Era A."/>
            <person name="Ohbayashi R."/>
            <person name="Uzuka A."/>
            <person name="Nozaki H."/>
            <person name="Yoshikawa H."/>
            <person name="Miyagishima S.Y."/>
        </authorList>
    </citation>
    <scope>NUCLEOTIDE SEQUENCE [LARGE SCALE GENOMIC DNA]</scope>
    <source>
        <strain evidence="2 3">NIES-2499</strain>
    </source>
</reference>
<evidence type="ECO:0000313" key="3">
    <source>
        <dbReference type="Proteomes" id="UP000232323"/>
    </source>
</evidence>
<feature type="region of interest" description="Disordered" evidence="1">
    <location>
        <begin position="1"/>
        <end position="35"/>
    </location>
</feature>
<dbReference type="Proteomes" id="UP000232323">
    <property type="component" value="Unassembled WGS sequence"/>
</dbReference>
<name>A0A250WWN1_9CHLO</name>
<accession>A0A250WWN1</accession>